<dbReference type="CDD" id="cd00739">
    <property type="entry name" value="DHPS"/>
    <property type="match status" value="1"/>
</dbReference>
<dbReference type="FunFam" id="3.20.20.20:FF:000006">
    <property type="entry name" value="Dihydropteroate synthase"/>
    <property type="match status" value="1"/>
</dbReference>
<keyword evidence="10 12" id="KW-0289">Folate biosynthesis</keyword>
<evidence type="ECO:0000256" key="3">
    <source>
        <dbReference type="ARBA" id="ARBA00004763"/>
    </source>
</evidence>
<evidence type="ECO:0000256" key="4">
    <source>
        <dbReference type="ARBA" id="ARBA00009503"/>
    </source>
</evidence>
<dbReference type="AlphaFoldDB" id="A0A433MWT3"/>
<evidence type="ECO:0000256" key="11">
    <source>
        <dbReference type="ARBA" id="ARBA00030193"/>
    </source>
</evidence>
<keyword evidence="15" id="KW-1185">Reference proteome</keyword>
<dbReference type="GO" id="GO:0046654">
    <property type="term" value="P:tetrahydrofolate biosynthetic process"/>
    <property type="evidence" value="ECO:0007669"/>
    <property type="project" value="UniProtKB-UniPathway"/>
</dbReference>
<protein>
    <recommendedName>
        <fullName evidence="6 12">Dihydropteroate synthase</fullName>
        <shortName evidence="12">DHPS</shortName>
        <ecNumber evidence="5 12">2.5.1.15</ecNumber>
    </recommendedName>
    <alternativeName>
        <fullName evidence="11 12">Dihydropteroate pyrophosphorylase</fullName>
    </alternativeName>
</protein>
<dbReference type="PANTHER" id="PTHR20941:SF1">
    <property type="entry name" value="FOLIC ACID SYNTHESIS PROTEIN FOL1"/>
    <property type="match status" value="1"/>
</dbReference>
<dbReference type="NCBIfam" id="TIGR01496">
    <property type="entry name" value="DHPS"/>
    <property type="match status" value="1"/>
</dbReference>
<comment type="caution">
    <text evidence="14">The sequence shown here is derived from an EMBL/GenBank/DDBJ whole genome shotgun (WGS) entry which is preliminary data.</text>
</comment>
<evidence type="ECO:0000256" key="2">
    <source>
        <dbReference type="ARBA" id="ARBA00001946"/>
    </source>
</evidence>
<comment type="catalytic activity">
    <reaction evidence="1">
        <text>(7,8-dihydropterin-6-yl)methyl diphosphate + 4-aminobenzoate = 7,8-dihydropteroate + diphosphate</text>
        <dbReference type="Rhea" id="RHEA:19949"/>
        <dbReference type="ChEBI" id="CHEBI:17836"/>
        <dbReference type="ChEBI" id="CHEBI:17839"/>
        <dbReference type="ChEBI" id="CHEBI:33019"/>
        <dbReference type="ChEBI" id="CHEBI:72950"/>
        <dbReference type="EC" id="2.5.1.15"/>
    </reaction>
</comment>
<dbReference type="InterPro" id="IPR045031">
    <property type="entry name" value="DHP_synth-like"/>
</dbReference>
<evidence type="ECO:0000256" key="1">
    <source>
        <dbReference type="ARBA" id="ARBA00000012"/>
    </source>
</evidence>
<dbReference type="UniPathway" id="UPA00077">
    <property type="reaction ID" value="UER00156"/>
</dbReference>
<evidence type="ECO:0000313" key="14">
    <source>
        <dbReference type="EMBL" id="RUR72471.1"/>
    </source>
</evidence>
<dbReference type="PROSITE" id="PS00792">
    <property type="entry name" value="DHPS_1"/>
    <property type="match status" value="1"/>
</dbReference>
<accession>A0A433MWT3</accession>
<dbReference type="STRING" id="211165.GCA_000317285_00393"/>
<dbReference type="PROSITE" id="PS00793">
    <property type="entry name" value="DHPS_2"/>
    <property type="match status" value="1"/>
</dbReference>
<dbReference type="GO" id="GO:0046656">
    <property type="term" value="P:folic acid biosynthetic process"/>
    <property type="evidence" value="ECO:0007669"/>
    <property type="project" value="UniProtKB-KW"/>
</dbReference>
<dbReference type="Proteomes" id="UP000268857">
    <property type="component" value="Unassembled WGS sequence"/>
</dbReference>
<evidence type="ECO:0000256" key="6">
    <source>
        <dbReference type="ARBA" id="ARBA00016919"/>
    </source>
</evidence>
<dbReference type="Gene3D" id="3.20.20.20">
    <property type="entry name" value="Dihydropteroate synthase-like"/>
    <property type="match status" value="1"/>
</dbReference>
<evidence type="ECO:0000259" key="13">
    <source>
        <dbReference type="PROSITE" id="PS50972"/>
    </source>
</evidence>
<reference evidence="14 15" key="1">
    <citation type="journal article" date="2019" name="Genome Biol. Evol.">
        <title>Day and night: Metabolic profiles and evolutionary relationships of six axenic non-marine cyanobacteria.</title>
        <authorList>
            <person name="Will S.E."/>
            <person name="Henke P."/>
            <person name="Boedeker C."/>
            <person name="Huang S."/>
            <person name="Brinkmann H."/>
            <person name="Rohde M."/>
            <person name="Jarek M."/>
            <person name="Friedl T."/>
            <person name="Seufert S."/>
            <person name="Schumacher M."/>
            <person name="Overmann J."/>
            <person name="Neumann-Schaal M."/>
            <person name="Petersen J."/>
        </authorList>
    </citation>
    <scope>NUCLEOTIDE SEQUENCE [LARGE SCALE GENOMIC DNA]</scope>
    <source>
        <strain evidence="14 15">PCC 6912</strain>
    </source>
</reference>
<comment type="cofactor">
    <cofactor evidence="2 12">
        <name>Mg(2+)</name>
        <dbReference type="ChEBI" id="CHEBI:18420"/>
    </cofactor>
</comment>
<evidence type="ECO:0000256" key="8">
    <source>
        <dbReference type="ARBA" id="ARBA00022723"/>
    </source>
</evidence>
<dbReference type="InterPro" id="IPR011005">
    <property type="entry name" value="Dihydropteroate_synth-like_sf"/>
</dbReference>
<dbReference type="InterPro" id="IPR006390">
    <property type="entry name" value="DHP_synth_dom"/>
</dbReference>
<comment type="pathway">
    <text evidence="3 12">Cofactor biosynthesis; tetrahydrofolate biosynthesis; 7,8-dihydrofolate from 2-amino-4-hydroxy-6-hydroxymethyl-7,8-dihydropteridine diphosphate and 4-aminobenzoate: step 1/2.</text>
</comment>
<evidence type="ECO:0000256" key="5">
    <source>
        <dbReference type="ARBA" id="ARBA00012458"/>
    </source>
</evidence>
<evidence type="ECO:0000313" key="15">
    <source>
        <dbReference type="Proteomes" id="UP000268857"/>
    </source>
</evidence>
<dbReference type="Pfam" id="PF00809">
    <property type="entry name" value="Pterin_bind"/>
    <property type="match status" value="1"/>
</dbReference>
<organism evidence="14 15">
    <name type="scientific">Chlorogloeopsis fritschii PCC 6912</name>
    <dbReference type="NCBI Taxonomy" id="211165"/>
    <lineage>
        <taxon>Bacteria</taxon>
        <taxon>Bacillati</taxon>
        <taxon>Cyanobacteriota</taxon>
        <taxon>Cyanophyceae</taxon>
        <taxon>Nostocales</taxon>
        <taxon>Chlorogloeopsidaceae</taxon>
        <taxon>Chlorogloeopsis</taxon>
    </lineage>
</organism>
<dbReference type="PANTHER" id="PTHR20941">
    <property type="entry name" value="FOLATE SYNTHESIS PROTEINS"/>
    <property type="match status" value="1"/>
</dbReference>
<dbReference type="InterPro" id="IPR000489">
    <property type="entry name" value="Pterin-binding_dom"/>
</dbReference>
<keyword evidence="7 12" id="KW-0808">Transferase</keyword>
<proteinExistence type="inferred from homology"/>
<dbReference type="SUPFAM" id="SSF51717">
    <property type="entry name" value="Dihydropteroate synthetase-like"/>
    <property type="match status" value="1"/>
</dbReference>
<evidence type="ECO:0000256" key="10">
    <source>
        <dbReference type="ARBA" id="ARBA00022909"/>
    </source>
</evidence>
<comment type="similarity">
    <text evidence="4 12">Belongs to the DHPS family.</text>
</comment>
<feature type="domain" description="Pterin-binding" evidence="13">
    <location>
        <begin position="34"/>
        <end position="288"/>
    </location>
</feature>
<dbReference type="EC" id="2.5.1.15" evidence="5 12"/>
<keyword evidence="9 12" id="KW-0460">Magnesium</keyword>
<keyword evidence="8 12" id="KW-0479">Metal-binding</keyword>
<name>A0A433MWT3_CHLFR</name>
<evidence type="ECO:0000256" key="9">
    <source>
        <dbReference type="ARBA" id="ARBA00022842"/>
    </source>
</evidence>
<evidence type="ECO:0000256" key="12">
    <source>
        <dbReference type="RuleBase" id="RU361205"/>
    </source>
</evidence>
<dbReference type="GO" id="GO:0046872">
    <property type="term" value="F:metal ion binding"/>
    <property type="evidence" value="ECO:0007669"/>
    <property type="project" value="UniProtKB-KW"/>
</dbReference>
<dbReference type="EMBL" id="RSCJ01000048">
    <property type="protein sequence ID" value="RUR72471.1"/>
    <property type="molecule type" value="Genomic_DNA"/>
</dbReference>
<sequence length="298" mass="32427">MFPLSLSGFSNPKNFAMPSNLTIRDRTFEWGRRTYLMGVLNVTPDSFSDGGEFHSTAAALAQAQALQAAGADIIDVGGQSTRPGAEQITVSEELDRVLPVIQLLRQKITLPISVDTTRAEVAKAAIQVGADIVNDISGGTFDPEMLPAVAKLNVPIIIMHIRGNPQTMQKITDYQNLMEEISNFLARQIAAATAAGIDSEKIIIDPGIGFAKNYEQNLEIFRRLPELRKLNCPILVGPSRKSFIGRILDQPDPKARVWGTAAACCAAIFTGADILRVHDVHEMRDVCLVADAIFRQSS</sequence>
<gene>
    <name evidence="14" type="primary">folP</name>
    <name evidence="14" type="ORF">PCC6912_62820</name>
</gene>
<dbReference type="GO" id="GO:0004156">
    <property type="term" value="F:dihydropteroate synthase activity"/>
    <property type="evidence" value="ECO:0007669"/>
    <property type="project" value="UniProtKB-EC"/>
</dbReference>
<comment type="function">
    <text evidence="12">Catalyzes the condensation of para-aminobenzoate (pABA) with 6-hydroxymethyl-7,8-dihydropterin diphosphate (DHPt-PP) to form 7,8-dihydropteroate (H2Pte), the immediate precursor of folate derivatives.</text>
</comment>
<evidence type="ECO:0000256" key="7">
    <source>
        <dbReference type="ARBA" id="ARBA00022679"/>
    </source>
</evidence>
<dbReference type="PROSITE" id="PS50972">
    <property type="entry name" value="PTERIN_BINDING"/>
    <property type="match status" value="1"/>
</dbReference>